<evidence type="ECO:0000259" key="8">
    <source>
        <dbReference type="Pfam" id="PF05504"/>
    </source>
</evidence>
<dbReference type="Pfam" id="PF25198">
    <property type="entry name" value="Spore_GerAC_N"/>
    <property type="match status" value="1"/>
</dbReference>
<dbReference type="Pfam" id="PF05504">
    <property type="entry name" value="Spore_GerAC"/>
    <property type="match status" value="1"/>
</dbReference>
<keyword evidence="5" id="KW-0472">Membrane</keyword>
<keyword evidence="3" id="KW-0309">Germination</keyword>
<keyword evidence="11" id="KW-1185">Reference proteome</keyword>
<keyword evidence="7" id="KW-0449">Lipoprotein</keyword>
<keyword evidence="6" id="KW-0564">Palmitate</keyword>
<evidence type="ECO:0000256" key="4">
    <source>
        <dbReference type="ARBA" id="ARBA00022729"/>
    </source>
</evidence>
<evidence type="ECO:0000259" key="9">
    <source>
        <dbReference type="Pfam" id="PF25198"/>
    </source>
</evidence>
<gene>
    <name evidence="10" type="ORF">BC351_33550</name>
</gene>
<dbReference type="STRING" id="1469647.BC351_33550"/>
<dbReference type="InterPro" id="IPR046953">
    <property type="entry name" value="Spore_GerAC-like_C"/>
</dbReference>
<organism evidence="10 11">
    <name type="scientific">Paenibacillus ferrarius</name>
    <dbReference type="NCBI Taxonomy" id="1469647"/>
    <lineage>
        <taxon>Bacteria</taxon>
        <taxon>Bacillati</taxon>
        <taxon>Bacillota</taxon>
        <taxon>Bacilli</taxon>
        <taxon>Bacillales</taxon>
        <taxon>Paenibacillaceae</taxon>
        <taxon>Paenibacillus</taxon>
    </lineage>
</organism>
<dbReference type="PANTHER" id="PTHR35789:SF1">
    <property type="entry name" value="SPORE GERMINATION PROTEIN B3"/>
    <property type="match status" value="1"/>
</dbReference>
<dbReference type="NCBIfam" id="TIGR02887">
    <property type="entry name" value="spore_ger_x_C"/>
    <property type="match status" value="1"/>
</dbReference>
<comment type="similarity">
    <text evidence="2">Belongs to the GerABKC lipoprotein family.</text>
</comment>
<dbReference type="EMBL" id="MBTG01000027">
    <property type="protein sequence ID" value="OPH52087.1"/>
    <property type="molecule type" value="Genomic_DNA"/>
</dbReference>
<feature type="domain" description="Spore germination GerAC-like C-terminal" evidence="8">
    <location>
        <begin position="220"/>
        <end position="375"/>
    </location>
</feature>
<dbReference type="GO" id="GO:0016020">
    <property type="term" value="C:membrane"/>
    <property type="evidence" value="ECO:0007669"/>
    <property type="project" value="UniProtKB-SubCell"/>
</dbReference>
<evidence type="ECO:0000256" key="7">
    <source>
        <dbReference type="ARBA" id="ARBA00023288"/>
    </source>
</evidence>
<protein>
    <submittedName>
        <fullName evidence="10">Uncharacterized protein</fullName>
    </submittedName>
</protein>
<dbReference type="RefSeq" id="WP_079416552.1">
    <property type="nucleotide sequence ID" value="NZ_MBTG01000027.1"/>
</dbReference>
<dbReference type="GO" id="GO:0009847">
    <property type="term" value="P:spore germination"/>
    <property type="evidence" value="ECO:0007669"/>
    <property type="project" value="InterPro"/>
</dbReference>
<dbReference type="PANTHER" id="PTHR35789">
    <property type="entry name" value="SPORE GERMINATION PROTEIN B3"/>
    <property type="match status" value="1"/>
</dbReference>
<comment type="caution">
    <text evidence="10">The sequence shown here is derived from an EMBL/GenBank/DDBJ whole genome shotgun (WGS) entry which is preliminary data.</text>
</comment>
<evidence type="ECO:0000256" key="2">
    <source>
        <dbReference type="ARBA" id="ARBA00007886"/>
    </source>
</evidence>
<evidence type="ECO:0000313" key="11">
    <source>
        <dbReference type="Proteomes" id="UP000190626"/>
    </source>
</evidence>
<dbReference type="Gene3D" id="3.30.300.210">
    <property type="entry name" value="Nutrient germinant receptor protein C, domain 3"/>
    <property type="match status" value="1"/>
</dbReference>
<dbReference type="InterPro" id="IPR057336">
    <property type="entry name" value="GerAC_N"/>
</dbReference>
<evidence type="ECO:0000256" key="1">
    <source>
        <dbReference type="ARBA" id="ARBA00004635"/>
    </source>
</evidence>
<keyword evidence="4" id="KW-0732">Signal</keyword>
<dbReference type="InterPro" id="IPR038501">
    <property type="entry name" value="Spore_GerAC_C_sf"/>
</dbReference>
<evidence type="ECO:0000256" key="5">
    <source>
        <dbReference type="ARBA" id="ARBA00023136"/>
    </source>
</evidence>
<name>A0A1V4HEC0_9BACL</name>
<sequence>MKLKGIGKLAGGFTLLASLTGCWDMKTIQDTNYLTALGFDYQKGKYIMYGQMFDFASVAKQEGGKSGQPPMIWVGHEEGDTVSEAFNRLYKTTQQRVFWGHVNAYLFSQEALKQGIGRYTDGSVRFGETRFTQWVYSTDERIEDILSVIPFFNTSPMSSIMMQPVENYRQRSVIRPIKLYRAAALLREPGYNLMMPNLAIRKDVWLKNDKPDSKLEVSGVYALGKKGQVEWLSEDQFIGARWLEKSTARTPLVVYMDGKAVQSVTIQKPSARIKPRKEDPLVFDIDMKCKAVIAEVIEKIDEQALQKQIDKQIAEEIKSTFEQGRKKKIDVYQLEHVLYRQDFPEWSKVTANGEKHFESYELGDIHVKVEIVHSGMLKNTDKPPQY</sequence>
<comment type="subcellular location">
    <subcellularLocation>
        <location evidence="1">Membrane</location>
        <topology evidence="1">Lipid-anchor</topology>
    </subcellularLocation>
</comment>
<reference evidence="11" key="1">
    <citation type="submission" date="2016-07" db="EMBL/GenBank/DDBJ databases">
        <authorList>
            <person name="Florea S."/>
            <person name="Webb J.S."/>
            <person name="Jaromczyk J."/>
            <person name="Schardl C.L."/>
        </authorList>
    </citation>
    <scope>NUCLEOTIDE SEQUENCE [LARGE SCALE GENOMIC DNA]</scope>
    <source>
        <strain evidence="11">CY1</strain>
    </source>
</reference>
<dbReference type="PROSITE" id="PS51257">
    <property type="entry name" value="PROKAR_LIPOPROTEIN"/>
    <property type="match status" value="1"/>
</dbReference>
<feature type="domain" description="Spore germination protein N-terminal" evidence="9">
    <location>
        <begin position="24"/>
        <end position="199"/>
    </location>
</feature>
<dbReference type="InterPro" id="IPR008844">
    <property type="entry name" value="Spore_GerAC-like"/>
</dbReference>
<accession>A0A1V4HEC0</accession>
<dbReference type="OrthoDB" id="2380468at2"/>
<dbReference type="Proteomes" id="UP000190626">
    <property type="component" value="Unassembled WGS sequence"/>
</dbReference>
<evidence type="ECO:0000256" key="3">
    <source>
        <dbReference type="ARBA" id="ARBA00022544"/>
    </source>
</evidence>
<evidence type="ECO:0000313" key="10">
    <source>
        <dbReference type="EMBL" id="OPH52087.1"/>
    </source>
</evidence>
<dbReference type="AlphaFoldDB" id="A0A1V4HEC0"/>
<evidence type="ECO:0000256" key="6">
    <source>
        <dbReference type="ARBA" id="ARBA00023139"/>
    </source>
</evidence>
<proteinExistence type="inferred from homology"/>